<keyword evidence="2" id="KW-1185">Reference proteome</keyword>
<comment type="caution">
    <text evidence="1">The sequence shown here is derived from an EMBL/GenBank/DDBJ whole genome shotgun (WGS) entry which is preliminary data.</text>
</comment>
<dbReference type="EMBL" id="CM042017">
    <property type="protein sequence ID" value="KAI3689430.1"/>
    <property type="molecule type" value="Genomic_DNA"/>
</dbReference>
<sequence length="289" mass="32292">MGLTCVRMRGVRKACKTFISKHHLGKKSHPKTKDKHKHHLQVDVDGDGHETEGLVSPKVSIPKLLRTASAGLLRSFKRKNVDSSIAHLHPTRNNPPILYSNSNGLRKPPDMVKRLECTLEELCFGCIKKVNIKRDVVTDEGQVVQEDQVLKINIKPGWRKGTKITFEGMGNETTPTCTADITFVIEEKRHPVFKRNGDDLEVAIELPLVDALTGCTVTIPFLGGQESHLIINDDVITPGYTKSIEGEGMPLLKEEGKRGNLNIKFSVKFPKNLTEEQRSECFSILQHSC</sequence>
<dbReference type="Proteomes" id="UP001055811">
    <property type="component" value="Linkage Group LG09"/>
</dbReference>
<organism evidence="1 2">
    <name type="scientific">Cichorium intybus</name>
    <name type="common">Chicory</name>
    <dbReference type="NCBI Taxonomy" id="13427"/>
    <lineage>
        <taxon>Eukaryota</taxon>
        <taxon>Viridiplantae</taxon>
        <taxon>Streptophyta</taxon>
        <taxon>Embryophyta</taxon>
        <taxon>Tracheophyta</taxon>
        <taxon>Spermatophyta</taxon>
        <taxon>Magnoliopsida</taxon>
        <taxon>eudicotyledons</taxon>
        <taxon>Gunneridae</taxon>
        <taxon>Pentapetalae</taxon>
        <taxon>asterids</taxon>
        <taxon>campanulids</taxon>
        <taxon>Asterales</taxon>
        <taxon>Asteraceae</taxon>
        <taxon>Cichorioideae</taxon>
        <taxon>Cichorieae</taxon>
        <taxon>Cichoriinae</taxon>
        <taxon>Cichorium</taxon>
    </lineage>
</organism>
<accession>A0ACB8YWK5</accession>
<name>A0ACB8YWK5_CICIN</name>
<reference evidence="2" key="1">
    <citation type="journal article" date="2022" name="Mol. Ecol. Resour.">
        <title>The genomes of chicory, endive, great burdock and yacon provide insights into Asteraceae palaeo-polyploidization history and plant inulin production.</title>
        <authorList>
            <person name="Fan W."/>
            <person name="Wang S."/>
            <person name="Wang H."/>
            <person name="Wang A."/>
            <person name="Jiang F."/>
            <person name="Liu H."/>
            <person name="Zhao H."/>
            <person name="Xu D."/>
            <person name="Zhang Y."/>
        </authorList>
    </citation>
    <scope>NUCLEOTIDE SEQUENCE [LARGE SCALE GENOMIC DNA]</scope>
    <source>
        <strain evidence="2">cv. Punajuju</strain>
    </source>
</reference>
<reference evidence="1 2" key="2">
    <citation type="journal article" date="2022" name="Mol. Ecol. Resour.">
        <title>The genomes of chicory, endive, great burdock and yacon provide insights into Asteraceae paleo-polyploidization history and plant inulin production.</title>
        <authorList>
            <person name="Fan W."/>
            <person name="Wang S."/>
            <person name="Wang H."/>
            <person name="Wang A."/>
            <person name="Jiang F."/>
            <person name="Liu H."/>
            <person name="Zhao H."/>
            <person name="Xu D."/>
            <person name="Zhang Y."/>
        </authorList>
    </citation>
    <scope>NUCLEOTIDE SEQUENCE [LARGE SCALE GENOMIC DNA]</scope>
    <source>
        <strain evidence="2">cv. Punajuju</strain>
        <tissue evidence="1">Leaves</tissue>
    </source>
</reference>
<evidence type="ECO:0000313" key="1">
    <source>
        <dbReference type="EMBL" id="KAI3689430.1"/>
    </source>
</evidence>
<proteinExistence type="predicted"/>
<protein>
    <submittedName>
        <fullName evidence="1">Uncharacterized protein</fullName>
    </submittedName>
</protein>
<gene>
    <name evidence="1" type="ORF">L2E82_47387</name>
</gene>
<evidence type="ECO:0000313" key="2">
    <source>
        <dbReference type="Proteomes" id="UP001055811"/>
    </source>
</evidence>